<dbReference type="Pfam" id="PF25370">
    <property type="entry name" value="HTH_74"/>
    <property type="match status" value="1"/>
</dbReference>
<organism evidence="2 4">
    <name type="scientific">Cuscuta epithymum</name>
    <dbReference type="NCBI Taxonomy" id="186058"/>
    <lineage>
        <taxon>Eukaryota</taxon>
        <taxon>Viridiplantae</taxon>
        <taxon>Streptophyta</taxon>
        <taxon>Embryophyta</taxon>
        <taxon>Tracheophyta</taxon>
        <taxon>Spermatophyta</taxon>
        <taxon>Magnoliopsida</taxon>
        <taxon>eudicotyledons</taxon>
        <taxon>Gunneridae</taxon>
        <taxon>Pentapetalae</taxon>
        <taxon>asterids</taxon>
        <taxon>lamiids</taxon>
        <taxon>Solanales</taxon>
        <taxon>Convolvulaceae</taxon>
        <taxon>Cuscuteae</taxon>
        <taxon>Cuscuta</taxon>
        <taxon>Cuscuta subgen. Cuscuta</taxon>
    </lineage>
</organism>
<evidence type="ECO:0000313" key="2">
    <source>
        <dbReference type="EMBL" id="CAH9068651.1"/>
    </source>
</evidence>
<reference evidence="2" key="1">
    <citation type="submission" date="2022-07" db="EMBL/GenBank/DDBJ databases">
        <authorList>
            <person name="Macas J."/>
            <person name="Novak P."/>
            <person name="Neumann P."/>
        </authorList>
    </citation>
    <scope>NUCLEOTIDE SEQUENCE</scope>
</reference>
<comment type="caution">
    <text evidence="2">The sequence shown here is derived from an EMBL/GenBank/DDBJ whole genome shotgun (WGS) entry which is preliminary data.</text>
</comment>
<evidence type="ECO:0000259" key="1">
    <source>
        <dbReference type="Pfam" id="PF25370"/>
    </source>
</evidence>
<dbReference type="PANTHER" id="PTHR34799:SF2">
    <property type="entry name" value="OS07G0656300 PROTEIN"/>
    <property type="match status" value="1"/>
</dbReference>
<dbReference type="Proteomes" id="UP001152523">
    <property type="component" value="Unassembled WGS sequence"/>
</dbReference>
<sequence>MGEEQVFPNSNELVVAEALLLLCFTPPSPSLPSMIKHESSLPLIDLSTGTVCFSNSNSKPQSCASTLSDVTWDGDGSSVDAQSHSCRKKLEVVRKKRSLSFCISDEEKICPVKEMSVVTKPLAASSCLSNESGSSTISSAGSLGSASIVGKQRDKAKPVIEVLKSKKKRPELTHIRRRSEAILNILSHGSASEVKIRKLLGDSPDTSKALRLLLKLEEVTRSGAGGQKDPYIYTIK</sequence>
<evidence type="ECO:0000313" key="3">
    <source>
        <dbReference type="EMBL" id="CAH9134953.1"/>
    </source>
</evidence>
<dbReference type="EMBL" id="CAMAPF010000015">
    <property type="protein sequence ID" value="CAH9068651.1"/>
    <property type="molecule type" value="Genomic_DNA"/>
</dbReference>
<keyword evidence="4" id="KW-1185">Reference proteome</keyword>
<dbReference type="PANTHER" id="PTHR34799">
    <property type="entry name" value="OS07G0656300 PROTEIN"/>
    <property type="match status" value="1"/>
</dbReference>
<evidence type="ECO:0000313" key="4">
    <source>
        <dbReference type="Proteomes" id="UP001152523"/>
    </source>
</evidence>
<dbReference type="EMBL" id="CAMAPF010000984">
    <property type="protein sequence ID" value="CAH9134953.1"/>
    <property type="molecule type" value="Genomic_DNA"/>
</dbReference>
<accession>A0AAV0C8B2</accession>
<dbReference type="InterPro" id="IPR057523">
    <property type="entry name" value="HTH_74"/>
</dbReference>
<protein>
    <recommendedName>
        <fullName evidence="1">HTH three-helical bundle domain-containing protein</fullName>
    </recommendedName>
</protein>
<gene>
    <name evidence="2" type="ORF">CEPIT_LOCUS2812</name>
    <name evidence="3" type="ORF">CEPIT_LOCUS34144</name>
</gene>
<proteinExistence type="predicted"/>
<feature type="domain" description="HTH three-helical bundle" evidence="1">
    <location>
        <begin position="174"/>
        <end position="212"/>
    </location>
</feature>
<dbReference type="AlphaFoldDB" id="A0AAV0C8B2"/>
<name>A0AAV0C8B2_9ASTE</name>